<organism evidence="2 3">
    <name type="scientific">Amborella trichopoda</name>
    <dbReference type="NCBI Taxonomy" id="13333"/>
    <lineage>
        <taxon>Eukaryota</taxon>
        <taxon>Viridiplantae</taxon>
        <taxon>Streptophyta</taxon>
        <taxon>Embryophyta</taxon>
        <taxon>Tracheophyta</taxon>
        <taxon>Spermatophyta</taxon>
        <taxon>Magnoliopsida</taxon>
        <taxon>Amborellales</taxon>
        <taxon>Amborellaceae</taxon>
        <taxon>Amborella</taxon>
    </lineage>
</organism>
<evidence type="ECO:0000313" key="2">
    <source>
        <dbReference type="EMBL" id="ERN16543.1"/>
    </source>
</evidence>
<sequence>MRRWGARLYESRDDRSHDDGVHGGGRTVMGPCDRAGECTAVGAKERGDKGGNTTCTRELKHDQRHVGIAS</sequence>
<keyword evidence="3" id="KW-1185">Reference proteome</keyword>
<dbReference type="HOGENOM" id="CLU_2761156_0_0_1"/>
<dbReference type="EMBL" id="KI392442">
    <property type="protein sequence ID" value="ERN16543.1"/>
    <property type="molecule type" value="Genomic_DNA"/>
</dbReference>
<accession>U5D858</accession>
<dbReference type="Proteomes" id="UP000017836">
    <property type="component" value="Unassembled WGS sequence"/>
</dbReference>
<proteinExistence type="predicted"/>
<evidence type="ECO:0000256" key="1">
    <source>
        <dbReference type="SAM" id="MobiDB-lite"/>
    </source>
</evidence>
<name>U5D858_AMBTC</name>
<protein>
    <submittedName>
        <fullName evidence="2">Uncharacterized protein</fullName>
    </submittedName>
</protein>
<reference evidence="3" key="1">
    <citation type="journal article" date="2013" name="Science">
        <title>The Amborella genome and the evolution of flowering plants.</title>
        <authorList>
            <consortium name="Amborella Genome Project"/>
        </authorList>
    </citation>
    <scope>NUCLEOTIDE SEQUENCE [LARGE SCALE GENOMIC DNA]</scope>
</reference>
<dbReference type="Gramene" id="ERN16543">
    <property type="protein sequence ID" value="ERN16543"/>
    <property type="gene ID" value="AMTR_s00031p00141310"/>
</dbReference>
<dbReference type="AlphaFoldDB" id="U5D858"/>
<gene>
    <name evidence="2" type="ORF">AMTR_s00031p00141310</name>
</gene>
<feature type="region of interest" description="Disordered" evidence="1">
    <location>
        <begin position="1"/>
        <end position="30"/>
    </location>
</feature>
<evidence type="ECO:0000313" key="3">
    <source>
        <dbReference type="Proteomes" id="UP000017836"/>
    </source>
</evidence>
<feature type="compositionally biased region" description="Basic and acidic residues" evidence="1">
    <location>
        <begin position="9"/>
        <end position="21"/>
    </location>
</feature>